<feature type="compositionally biased region" description="Low complexity" evidence="2">
    <location>
        <begin position="321"/>
        <end position="331"/>
    </location>
</feature>
<dbReference type="Proteomes" id="UP000054279">
    <property type="component" value="Unassembled WGS sequence"/>
</dbReference>
<evidence type="ECO:0000313" key="5">
    <source>
        <dbReference type="Proteomes" id="UP000054279"/>
    </source>
</evidence>
<evidence type="ECO:0000259" key="3">
    <source>
        <dbReference type="Pfam" id="PF20209"/>
    </source>
</evidence>
<feature type="compositionally biased region" description="Acidic residues" evidence="2">
    <location>
        <begin position="289"/>
        <end position="298"/>
    </location>
</feature>
<organism evidence="4 5">
    <name type="scientific">Sphaerobolus stellatus (strain SS14)</name>
    <dbReference type="NCBI Taxonomy" id="990650"/>
    <lineage>
        <taxon>Eukaryota</taxon>
        <taxon>Fungi</taxon>
        <taxon>Dikarya</taxon>
        <taxon>Basidiomycota</taxon>
        <taxon>Agaricomycotina</taxon>
        <taxon>Agaricomycetes</taxon>
        <taxon>Phallomycetidae</taxon>
        <taxon>Geastrales</taxon>
        <taxon>Sphaerobolaceae</taxon>
        <taxon>Sphaerobolus</taxon>
    </lineage>
</organism>
<accession>A0A0C9U9Z6</accession>
<feature type="coiled-coil region" evidence="1">
    <location>
        <begin position="18"/>
        <end position="47"/>
    </location>
</feature>
<dbReference type="InterPro" id="IPR046700">
    <property type="entry name" value="DUF6570"/>
</dbReference>
<evidence type="ECO:0000256" key="2">
    <source>
        <dbReference type="SAM" id="MobiDB-lite"/>
    </source>
</evidence>
<reference evidence="4 5" key="1">
    <citation type="submission" date="2014-06" db="EMBL/GenBank/DDBJ databases">
        <title>Evolutionary Origins and Diversification of the Mycorrhizal Mutualists.</title>
        <authorList>
            <consortium name="DOE Joint Genome Institute"/>
            <consortium name="Mycorrhizal Genomics Consortium"/>
            <person name="Kohler A."/>
            <person name="Kuo A."/>
            <person name="Nagy L.G."/>
            <person name="Floudas D."/>
            <person name="Copeland A."/>
            <person name="Barry K.W."/>
            <person name="Cichocki N."/>
            <person name="Veneault-Fourrey C."/>
            <person name="LaButti K."/>
            <person name="Lindquist E.A."/>
            <person name="Lipzen A."/>
            <person name="Lundell T."/>
            <person name="Morin E."/>
            <person name="Murat C."/>
            <person name="Riley R."/>
            <person name="Ohm R."/>
            <person name="Sun H."/>
            <person name="Tunlid A."/>
            <person name="Henrissat B."/>
            <person name="Grigoriev I.V."/>
            <person name="Hibbett D.S."/>
            <person name="Martin F."/>
        </authorList>
    </citation>
    <scope>NUCLEOTIDE SEQUENCE [LARGE SCALE GENOMIC DNA]</scope>
    <source>
        <strain evidence="4 5">SS14</strain>
    </source>
</reference>
<keyword evidence="1" id="KW-0175">Coiled coil</keyword>
<feature type="region of interest" description="Disordered" evidence="2">
    <location>
        <begin position="278"/>
        <end position="331"/>
    </location>
</feature>
<dbReference type="EMBL" id="KN837244">
    <property type="protein sequence ID" value="KIJ31359.1"/>
    <property type="molecule type" value="Genomic_DNA"/>
</dbReference>
<dbReference type="AlphaFoldDB" id="A0A0C9U9Z6"/>
<gene>
    <name evidence="4" type="ORF">M422DRAFT_267032</name>
</gene>
<keyword evidence="5" id="KW-1185">Reference proteome</keyword>
<protein>
    <recommendedName>
        <fullName evidence="3">DUF6570 domain-containing protein</fullName>
    </recommendedName>
</protein>
<feature type="compositionally biased region" description="Acidic residues" evidence="2">
    <location>
        <begin position="309"/>
        <end position="320"/>
    </location>
</feature>
<feature type="domain" description="DUF6570" evidence="3">
    <location>
        <begin position="149"/>
        <end position="255"/>
    </location>
</feature>
<proteinExistence type="predicted"/>
<dbReference type="OrthoDB" id="3257061at2759"/>
<evidence type="ECO:0000256" key="1">
    <source>
        <dbReference type="SAM" id="Coils"/>
    </source>
</evidence>
<evidence type="ECO:0000313" key="4">
    <source>
        <dbReference type="EMBL" id="KIJ31359.1"/>
    </source>
</evidence>
<dbReference type="HOGENOM" id="CLU_676477_0_0_1"/>
<sequence length="407" mass="45470">MHQDIIMGMADEALAKILADLEADRRAKEERKKCKREEKLIECTNRTTKKRCTFGTGYNPEEFMKPISESVRNARLAGFIDRTSNGYIQQAVCMVCAGRFEKCIMYLCNVMDIPHQEKLVLQDPHPTAILTNNMLLHQRAIFHDGNSEQGPCWALANNMWIGDIPFELSILTIPERLLISLYYPAAYIYKLYPQKKGAKKDIEDLVRGNSLPRNPSILASILSVAIIGPQEAAILWLKNNNPLYQNVQLDEAALQEWPEVGIPSSISDTIHQDPSLSLLHQEGGGYIPESDEDEDEEPPGSVDIRDPYFESDDDDSDYEDSNATLTSSSSISASIPLNGTAVLDTTGCDIEDHSLMSSAMENTSGEDLSARHEPYKVHREAEFINDYARRDANGALTIGTPEDPITF</sequence>
<name>A0A0C9U9Z6_SPHS4</name>
<dbReference type="Pfam" id="PF20209">
    <property type="entry name" value="DUF6570"/>
    <property type="match status" value="1"/>
</dbReference>